<dbReference type="PIRSF" id="PIRSF015753">
    <property type="entry name" value="GST"/>
    <property type="match status" value="1"/>
</dbReference>
<sequence length="318" mass="36601">MVSKKISIGQIKTNVFSEHNEDGKLTPQKNLFSTPFGNAEGDLKAAPNRYHLVWAETCPYASMPVIARDVLGLENIITVGRVSDVVTHLGRVFEFDDQQLDSVLGIHALPEAYLKADPDYSLRATVPALIDITTGKVVNNDYMRMANYFEVNFKPWHKTGAPDLYPEKIRGDIDRMNQWLFEHINSGVYKCGFANSQKAYESAYHNLFNAFDFLEDRLSRSRYLFGDHLTDADIHLYVTLSRFDLVYYTAFNVNKHRLTEYHNLWNYTKELYQMPGFGSNTPLDPTKAGYYSLIETYKIVPKGPDMSIFFESHDRDRF</sequence>
<comment type="caution">
    <text evidence="5">The sequence shown here is derived from an EMBL/GenBank/DDBJ whole genome shotgun (WGS) entry which is preliminary data.</text>
</comment>
<dbReference type="GO" id="GO:0005737">
    <property type="term" value="C:cytoplasm"/>
    <property type="evidence" value="ECO:0007669"/>
    <property type="project" value="TreeGrafter"/>
</dbReference>
<dbReference type="Gene3D" id="3.40.30.10">
    <property type="entry name" value="Glutaredoxin"/>
    <property type="match status" value="1"/>
</dbReference>
<dbReference type="EMBL" id="JASOOE010000024">
    <property type="protein sequence ID" value="MDK7188078.1"/>
    <property type="molecule type" value="Genomic_DNA"/>
</dbReference>
<feature type="active site" description="Proton donor/acceptor" evidence="1">
    <location>
        <position position="189"/>
    </location>
</feature>
<dbReference type="PROSITE" id="PS50405">
    <property type="entry name" value="GST_CTER"/>
    <property type="match status" value="1"/>
</dbReference>
<feature type="site" description="Lowers pKa of active site Cys" evidence="3">
    <location>
        <position position="290"/>
    </location>
</feature>
<dbReference type="InterPro" id="IPR010987">
    <property type="entry name" value="Glutathione-S-Trfase_C-like"/>
</dbReference>
<dbReference type="SUPFAM" id="SSF47616">
    <property type="entry name" value="GST C-terminal domain-like"/>
    <property type="match status" value="1"/>
</dbReference>
<dbReference type="RefSeq" id="WP_016648437.1">
    <property type="nucleotide sequence ID" value="NZ_CP138857.1"/>
</dbReference>
<dbReference type="Gene3D" id="1.20.1050.10">
    <property type="match status" value="1"/>
</dbReference>
<evidence type="ECO:0000313" key="6">
    <source>
        <dbReference type="Proteomes" id="UP001229251"/>
    </source>
</evidence>
<evidence type="ECO:0000313" key="5">
    <source>
        <dbReference type="EMBL" id="MDK7188078.1"/>
    </source>
</evidence>
<protein>
    <submittedName>
        <fullName evidence="5">Glutathione S-transferase C-terminal domain-containing protein</fullName>
    </submittedName>
</protein>
<feature type="domain" description="GST C-terminal" evidence="4">
    <location>
        <begin position="166"/>
        <end position="288"/>
    </location>
</feature>
<evidence type="ECO:0000256" key="2">
    <source>
        <dbReference type="PIRSR" id="PIRSR015753-2"/>
    </source>
</evidence>
<name>A0AAJ1Q5H9_9LACT</name>
<dbReference type="InterPro" id="IPR040079">
    <property type="entry name" value="Glutathione_S-Trfase"/>
</dbReference>
<dbReference type="PANTHER" id="PTHR32419">
    <property type="entry name" value="GLUTATHIONYL-HYDROQUINONE REDUCTASE"/>
    <property type="match status" value="1"/>
</dbReference>
<evidence type="ECO:0000259" key="4">
    <source>
        <dbReference type="PROSITE" id="PS50405"/>
    </source>
</evidence>
<dbReference type="SFLD" id="SFLDS00019">
    <property type="entry name" value="Glutathione_Transferase_(cytos"/>
    <property type="match status" value="1"/>
</dbReference>
<feature type="active site" description="Nucleophile" evidence="1">
    <location>
        <position position="58"/>
    </location>
</feature>
<gene>
    <name evidence="5" type="ORF">QP433_08860</name>
</gene>
<dbReference type="InterPro" id="IPR036282">
    <property type="entry name" value="Glutathione-S-Trfase_C_sf"/>
</dbReference>
<dbReference type="SFLD" id="SFLDG01148">
    <property type="entry name" value="Xi_(cytGST)"/>
    <property type="match status" value="1"/>
</dbReference>
<feature type="site" description="Lowers pKa of active site Cys" evidence="3">
    <location>
        <position position="247"/>
    </location>
</feature>
<accession>A0AAJ1Q5H9</accession>
<dbReference type="SFLD" id="SFLDG01206">
    <property type="entry name" value="Xi.1"/>
    <property type="match status" value="1"/>
</dbReference>
<evidence type="ECO:0000256" key="3">
    <source>
        <dbReference type="PIRSR" id="PIRSR015753-3"/>
    </source>
</evidence>
<dbReference type="InterPro" id="IPR047047">
    <property type="entry name" value="GST_Omega-like_C"/>
</dbReference>
<dbReference type="AlphaFoldDB" id="A0AAJ1Q5H9"/>
<organism evidence="5 6">
    <name type="scientific">Facklamia hominis</name>
    <dbReference type="NCBI Taxonomy" id="178214"/>
    <lineage>
        <taxon>Bacteria</taxon>
        <taxon>Bacillati</taxon>
        <taxon>Bacillota</taxon>
        <taxon>Bacilli</taxon>
        <taxon>Lactobacillales</taxon>
        <taxon>Aerococcaceae</taxon>
        <taxon>Facklamia</taxon>
    </lineage>
</organism>
<proteinExistence type="predicted"/>
<dbReference type="Pfam" id="PF13410">
    <property type="entry name" value="GST_C_2"/>
    <property type="match status" value="1"/>
</dbReference>
<dbReference type="CDD" id="cd03190">
    <property type="entry name" value="GST_C_Omega_like"/>
    <property type="match status" value="1"/>
</dbReference>
<evidence type="ECO:0000256" key="1">
    <source>
        <dbReference type="PIRSR" id="PIRSR015753-1"/>
    </source>
</evidence>
<dbReference type="Proteomes" id="UP001229251">
    <property type="component" value="Unassembled WGS sequence"/>
</dbReference>
<dbReference type="PANTHER" id="PTHR32419:SF6">
    <property type="entry name" value="GLUTATHIONE S-TRANSFERASE OMEGA-LIKE 1-RELATED"/>
    <property type="match status" value="1"/>
</dbReference>
<reference evidence="5" key="1">
    <citation type="submission" date="2023-05" db="EMBL/GenBank/DDBJ databases">
        <title>Cataloging the Phylogenetic Diversity of Human Bladder Bacteria.</title>
        <authorList>
            <person name="Du J."/>
        </authorList>
    </citation>
    <scope>NUCLEOTIDE SEQUENCE</scope>
    <source>
        <strain evidence="5">UMB1231</strain>
    </source>
</reference>
<dbReference type="GO" id="GO:0004364">
    <property type="term" value="F:glutathione transferase activity"/>
    <property type="evidence" value="ECO:0007669"/>
    <property type="project" value="InterPro"/>
</dbReference>
<dbReference type="InterPro" id="IPR016639">
    <property type="entry name" value="GST_Omega/GSH"/>
</dbReference>
<feature type="binding site" evidence="2">
    <location>
        <begin position="123"/>
        <end position="126"/>
    </location>
    <ligand>
        <name>glutathione</name>
        <dbReference type="ChEBI" id="CHEBI:57925"/>
    </ligand>
</feature>